<feature type="active site" description="Proton donor/acceptor" evidence="7">
    <location>
        <position position="73"/>
    </location>
</feature>
<feature type="binding site" evidence="7">
    <location>
        <begin position="184"/>
        <end position="185"/>
    </location>
    <ligand>
        <name>substrate</name>
    </ligand>
</feature>
<keyword evidence="6 7" id="KW-0961">Cell wall biogenesis/degradation</keyword>
<feature type="binding site" evidence="7">
    <location>
        <begin position="42"/>
        <end position="43"/>
    </location>
    <ligand>
        <name>substrate</name>
    </ligand>
</feature>
<organism evidence="8 9">
    <name type="scientific">Limosilactobacillus vaginalis</name>
    <dbReference type="NCBI Taxonomy" id="1633"/>
    <lineage>
        <taxon>Bacteria</taxon>
        <taxon>Bacillati</taxon>
        <taxon>Bacillota</taxon>
        <taxon>Bacilli</taxon>
        <taxon>Lactobacillales</taxon>
        <taxon>Lactobacillaceae</taxon>
        <taxon>Limosilactobacillus</taxon>
    </lineage>
</organism>
<dbReference type="NCBIfam" id="TIGR00067">
    <property type="entry name" value="glut_race"/>
    <property type="match status" value="1"/>
</dbReference>
<dbReference type="GO" id="GO:0009252">
    <property type="term" value="P:peptidoglycan biosynthetic process"/>
    <property type="evidence" value="ECO:0007669"/>
    <property type="project" value="UniProtKB-UniRule"/>
</dbReference>
<feature type="active site" description="Proton donor/acceptor" evidence="7">
    <location>
        <position position="183"/>
    </location>
</feature>
<comment type="caution">
    <text evidence="8">The sequence shown here is derived from an EMBL/GenBank/DDBJ whole genome shotgun (WGS) entry which is preliminary data.</text>
</comment>
<dbReference type="GO" id="GO:0008881">
    <property type="term" value="F:glutamate racemase activity"/>
    <property type="evidence" value="ECO:0007669"/>
    <property type="project" value="UniProtKB-UniRule"/>
</dbReference>
<evidence type="ECO:0000256" key="1">
    <source>
        <dbReference type="ARBA" id="ARBA00001602"/>
    </source>
</evidence>
<sequence length="266" mass="28738">MDNRPIGVMDSGLGGLSVIRVIQQELPNESVVFVGDEGHFPYGTKSQELIRQLVLRIGRFLVAQPVKLMVIACNTATAAALSTVQKELPIPVIGVINPGATAAIESKASRIGVIATESTTKDGAYVRELKKLDPHVKVISKATQPLVAIVEHGKTGTAEAQKIVDQQLASFDQEPVDALILGCTHFPFLANEISQKMGKKVKLIDPALETVNQVKKLLTAEHLLAQQAVSYKLYSTGDRNDLIAGADKWLHGHYDSCNNLDLEGEN</sequence>
<evidence type="ECO:0000256" key="5">
    <source>
        <dbReference type="ARBA" id="ARBA00023235"/>
    </source>
</evidence>
<keyword evidence="5 7" id="KW-0413">Isomerase</keyword>
<dbReference type="FunFam" id="3.40.50.1860:FF:000001">
    <property type="entry name" value="Glutamate racemase"/>
    <property type="match status" value="1"/>
</dbReference>
<dbReference type="GO" id="GO:0071555">
    <property type="term" value="P:cell wall organization"/>
    <property type="evidence" value="ECO:0007669"/>
    <property type="project" value="UniProtKB-KW"/>
</dbReference>
<dbReference type="EMBL" id="JAKHPH010000006">
    <property type="protein sequence ID" value="MCZ3667397.1"/>
    <property type="molecule type" value="Genomic_DNA"/>
</dbReference>
<evidence type="ECO:0000313" key="9">
    <source>
        <dbReference type="Proteomes" id="UP001212401"/>
    </source>
</evidence>
<dbReference type="PROSITE" id="PS00924">
    <property type="entry name" value="ASP_GLU_RACEMASE_2"/>
    <property type="match status" value="1"/>
</dbReference>
<dbReference type="SUPFAM" id="SSF53681">
    <property type="entry name" value="Aspartate/glutamate racemase"/>
    <property type="match status" value="2"/>
</dbReference>
<accession>A0AAW5WSW3</accession>
<dbReference type="PROSITE" id="PS00923">
    <property type="entry name" value="ASP_GLU_RACEMASE_1"/>
    <property type="match status" value="1"/>
</dbReference>
<evidence type="ECO:0000256" key="2">
    <source>
        <dbReference type="ARBA" id="ARBA00013090"/>
    </source>
</evidence>
<comment type="catalytic activity">
    <reaction evidence="1 7">
        <text>L-glutamate = D-glutamate</text>
        <dbReference type="Rhea" id="RHEA:12813"/>
        <dbReference type="ChEBI" id="CHEBI:29985"/>
        <dbReference type="ChEBI" id="CHEBI:29986"/>
        <dbReference type="EC" id="5.1.1.3"/>
    </reaction>
</comment>
<dbReference type="Proteomes" id="UP001212401">
    <property type="component" value="Unassembled WGS sequence"/>
</dbReference>
<dbReference type="InterPro" id="IPR033134">
    <property type="entry name" value="Asp/Glu_racemase_AS_2"/>
</dbReference>
<dbReference type="InterPro" id="IPR004391">
    <property type="entry name" value="Glu_race"/>
</dbReference>
<evidence type="ECO:0000256" key="7">
    <source>
        <dbReference type="HAMAP-Rule" id="MF_00258"/>
    </source>
</evidence>
<dbReference type="HAMAP" id="MF_00258">
    <property type="entry name" value="Glu_racemase"/>
    <property type="match status" value="1"/>
</dbReference>
<dbReference type="Gene3D" id="3.40.50.1860">
    <property type="match status" value="2"/>
</dbReference>
<proteinExistence type="inferred from homology"/>
<dbReference type="PANTHER" id="PTHR21198">
    <property type="entry name" value="GLUTAMATE RACEMASE"/>
    <property type="match status" value="1"/>
</dbReference>
<dbReference type="PANTHER" id="PTHR21198:SF3">
    <property type="entry name" value="GLUTAMATE RACEMASE"/>
    <property type="match status" value="1"/>
</dbReference>
<feature type="binding site" evidence="7">
    <location>
        <begin position="74"/>
        <end position="75"/>
    </location>
    <ligand>
        <name>substrate</name>
    </ligand>
</feature>
<comment type="similarity">
    <text evidence="7">Belongs to the aspartate/glutamate racemases family.</text>
</comment>
<evidence type="ECO:0000256" key="6">
    <source>
        <dbReference type="ARBA" id="ARBA00023316"/>
    </source>
</evidence>
<dbReference type="GO" id="GO:0008360">
    <property type="term" value="P:regulation of cell shape"/>
    <property type="evidence" value="ECO:0007669"/>
    <property type="project" value="UniProtKB-KW"/>
</dbReference>
<dbReference type="RefSeq" id="WP_191337254.1">
    <property type="nucleotide sequence ID" value="NZ_CAJFIS010000038.1"/>
</dbReference>
<dbReference type="InterPro" id="IPR018187">
    <property type="entry name" value="Asp/Glu_racemase_AS_1"/>
</dbReference>
<dbReference type="EC" id="5.1.1.3" evidence="2 7"/>
<keyword evidence="3 7" id="KW-0133">Cell shape</keyword>
<dbReference type="AlphaFoldDB" id="A0AAW5WSW3"/>
<evidence type="ECO:0000256" key="4">
    <source>
        <dbReference type="ARBA" id="ARBA00022984"/>
    </source>
</evidence>
<dbReference type="InterPro" id="IPR001920">
    <property type="entry name" value="Asp/Glu_race"/>
</dbReference>
<dbReference type="Pfam" id="PF01177">
    <property type="entry name" value="Asp_Glu_race"/>
    <property type="match status" value="1"/>
</dbReference>
<reference evidence="8" key="1">
    <citation type="submission" date="2022-01" db="EMBL/GenBank/DDBJ databases">
        <title>VMRC isolate genome collection.</title>
        <authorList>
            <person name="France M."/>
            <person name="Rutt L."/>
            <person name="Humphrys M."/>
            <person name="Ravel J."/>
        </authorList>
    </citation>
    <scope>NUCLEOTIDE SEQUENCE</scope>
    <source>
        <strain evidence="8">C0048A1</strain>
    </source>
</reference>
<dbReference type="InterPro" id="IPR015942">
    <property type="entry name" value="Asp/Glu/hydantoin_racemase"/>
</dbReference>
<feature type="binding site" evidence="7">
    <location>
        <begin position="10"/>
        <end position="11"/>
    </location>
    <ligand>
        <name>substrate</name>
    </ligand>
</feature>
<evidence type="ECO:0000313" key="8">
    <source>
        <dbReference type="EMBL" id="MCZ3667397.1"/>
    </source>
</evidence>
<keyword evidence="4 7" id="KW-0573">Peptidoglycan synthesis</keyword>
<protein>
    <recommendedName>
        <fullName evidence="2 7">Glutamate racemase</fullName>
        <ecNumber evidence="2 7">5.1.1.3</ecNumber>
    </recommendedName>
</protein>
<gene>
    <name evidence="7 8" type="primary">murI</name>
    <name evidence="8" type="ORF">L2724_03740</name>
</gene>
<evidence type="ECO:0000256" key="3">
    <source>
        <dbReference type="ARBA" id="ARBA00022960"/>
    </source>
</evidence>
<name>A0AAW5WSW3_9LACO</name>
<comment type="function">
    <text evidence="7">Provides the (R)-glutamate required for cell wall biosynthesis.</text>
</comment>
<comment type="pathway">
    <text evidence="7">Cell wall biogenesis; peptidoglycan biosynthesis.</text>
</comment>